<dbReference type="InterPro" id="IPR002307">
    <property type="entry name" value="Tyr-tRNA-ligase"/>
</dbReference>
<evidence type="ECO:0000256" key="10">
    <source>
        <dbReference type="RuleBase" id="RU363036"/>
    </source>
</evidence>
<evidence type="ECO:0000256" key="3">
    <source>
        <dbReference type="ARBA" id="ARBA00022741"/>
    </source>
</evidence>
<evidence type="ECO:0000256" key="6">
    <source>
        <dbReference type="ARBA" id="ARBA00023146"/>
    </source>
</evidence>
<dbReference type="PANTHER" id="PTHR11766:SF1">
    <property type="entry name" value="TYROSINE--TRNA LIGASE"/>
    <property type="match status" value="1"/>
</dbReference>
<dbReference type="GO" id="GO:0005829">
    <property type="term" value="C:cytosol"/>
    <property type="evidence" value="ECO:0007669"/>
    <property type="project" value="TreeGrafter"/>
</dbReference>
<dbReference type="GO" id="GO:0005524">
    <property type="term" value="F:ATP binding"/>
    <property type="evidence" value="ECO:0007669"/>
    <property type="project" value="UniProtKB-KW"/>
</dbReference>
<evidence type="ECO:0000256" key="7">
    <source>
        <dbReference type="ARBA" id="ARBA00048248"/>
    </source>
</evidence>
<dbReference type="Gene3D" id="1.10.240.10">
    <property type="entry name" value="Tyrosyl-Transfer RNA Synthetase"/>
    <property type="match status" value="1"/>
</dbReference>
<comment type="caution">
    <text evidence="12">The sequence shown here is derived from an EMBL/GenBank/DDBJ whole genome shotgun (WGS) entry which is preliminary data.</text>
</comment>
<dbReference type="InterPro" id="IPR014729">
    <property type="entry name" value="Rossmann-like_a/b/a_fold"/>
</dbReference>
<evidence type="ECO:0000259" key="11">
    <source>
        <dbReference type="Pfam" id="PF01479"/>
    </source>
</evidence>
<dbReference type="SUPFAM" id="SSF55174">
    <property type="entry name" value="Alpha-L RNA-binding motif"/>
    <property type="match status" value="1"/>
</dbReference>
<gene>
    <name evidence="12" type="ORF">A2W41_02705</name>
</gene>
<keyword evidence="5 10" id="KW-0648">Protein biosynthesis</keyword>
<evidence type="ECO:0000256" key="4">
    <source>
        <dbReference type="ARBA" id="ARBA00022840"/>
    </source>
</evidence>
<dbReference type="InterPro" id="IPR024088">
    <property type="entry name" value="Tyr-tRNA-ligase_bac-type"/>
</dbReference>
<dbReference type="GO" id="GO:0004831">
    <property type="term" value="F:tyrosine-tRNA ligase activity"/>
    <property type="evidence" value="ECO:0007669"/>
    <property type="project" value="UniProtKB-UniRule"/>
</dbReference>
<reference evidence="12 13" key="1">
    <citation type="journal article" date="2016" name="Nat. Commun.">
        <title>Thousands of microbial genomes shed light on interconnected biogeochemical processes in an aquifer system.</title>
        <authorList>
            <person name="Anantharaman K."/>
            <person name="Brown C.T."/>
            <person name="Hug L.A."/>
            <person name="Sharon I."/>
            <person name="Castelle C.J."/>
            <person name="Probst A.J."/>
            <person name="Thomas B.C."/>
            <person name="Singh A."/>
            <person name="Wilkins M.J."/>
            <person name="Karaoz U."/>
            <person name="Brodie E.L."/>
            <person name="Williams K.H."/>
            <person name="Hubbard S.S."/>
            <person name="Banfield J.F."/>
        </authorList>
    </citation>
    <scope>NUCLEOTIDE SEQUENCE [LARGE SCALE GENOMIC DNA]</scope>
</reference>
<dbReference type="EC" id="6.1.1.1" evidence="1 8"/>
<dbReference type="InterPro" id="IPR002305">
    <property type="entry name" value="aa-tRNA-synth_Ic"/>
</dbReference>
<comment type="similarity">
    <text evidence="10">Belongs to the class-I aminoacyl-tRNA synthetase family.</text>
</comment>
<keyword evidence="2 10" id="KW-0436">Ligase</keyword>
<dbReference type="GO" id="GO:0006437">
    <property type="term" value="P:tyrosyl-tRNA aminoacylation"/>
    <property type="evidence" value="ECO:0007669"/>
    <property type="project" value="UniProtKB-UniRule"/>
</dbReference>
<dbReference type="PROSITE" id="PS50889">
    <property type="entry name" value="S4"/>
    <property type="match status" value="1"/>
</dbReference>
<dbReference type="AlphaFoldDB" id="A0A1G2FY56"/>
<evidence type="ECO:0000256" key="5">
    <source>
        <dbReference type="ARBA" id="ARBA00022917"/>
    </source>
</evidence>
<dbReference type="PANTHER" id="PTHR11766">
    <property type="entry name" value="TYROSYL-TRNA SYNTHETASE"/>
    <property type="match status" value="1"/>
</dbReference>
<organism evidence="12 13">
    <name type="scientific">Candidatus Ryanbacteria bacterium RIFCSPHIGHO2_01_45_13</name>
    <dbReference type="NCBI Taxonomy" id="1802112"/>
    <lineage>
        <taxon>Bacteria</taxon>
        <taxon>Candidatus Ryaniibacteriota</taxon>
    </lineage>
</organism>
<dbReference type="GO" id="GO:0003723">
    <property type="term" value="F:RNA binding"/>
    <property type="evidence" value="ECO:0007669"/>
    <property type="project" value="UniProtKB-KW"/>
</dbReference>
<dbReference type="InterPro" id="IPR002942">
    <property type="entry name" value="S4_RNA-bd"/>
</dbReference>
<protein>
    <recommendedName>
        <fullName evidence="1 8">Tyrosine--tRNA ligase</fullName>
        <ecNumber evidence="1 8">6.1.1.1</ecNumber>
    </recommendedName>
</protein>
<evidence type="ECO:0000313" key="12">
    <source>
        <dbReference type="EMBL" id="OGZ42999.1"/>
    </source>
</evidence>
<dbReference type="Gene3D" id="3.10.290.10">
    <property type="entry name" value="RNA-binding S4 domain"/>
    <property type="match status" value="1"/>
</dbReference>
<dbReference type="Gene3D" id="3.40.50.620">
    <property type="entry name" value="HUPs"/>
    <property type="match status" value="1"/>
</dbReference>
<dbReference type="Pfam" id="PF00579">
    <property type="entry name" value="tRNA-synt_1b"/>
    <property type="match status" value="1"/>
</dbReference>
<keyword evidence="3 10" id="KW-0547">Nucleotide-binding</keyword>
<name>A0A1G2FY56_9BACT</name>
<dbReference type="PROSITE" id="PS00178">
    <property type="entry name" value="AA_TRNA_LIGASE_I"/>
    <property type="match status" value="1"/>
</dbReference>
<keyword evidence="6 10" id="KW-0030">Aminoacyl-tRNA synthetase</keyword>
<evidence type="ECO:0000313" key="13">
    <source>
        <dbReference type="Proteomes" id="UP000176700"/>
    </source>
</evidence>
<dbReference type="SUPFAM" id="SSF52374">
    <property type="entry name" value="Nucleotidylyl transferase"/>
    <property type="match status" value="1"/>
</dbReference>
<dbReference type="InterPro" id="IPR036986">
    <property type="entry name" value="S4_RNA-bd_sf"/>
</dbReference>
<dbReference type="Pfam" id="PF01479">
    <property type="entry name" value="S4"/>
    <property type="match status" value="1"/>
</dbReference>
<comment type="catalytic activity">
    <reaction evidence="7">
        <text>tRNA(Tyr) + L-tyrosine + ATP = L-tyrosyl-tRNA(Tyr) + AMP + diphosphate + H(+)</text>
        <dbReference type="Rhea" id="RHEA:10220"/>
        <dbReference type="Rhea" id="RHEA-COMP:9706"/>
        <dbReference type="Rhea" id="RHEA-COMP:9707"/>
        <dbReference type="ChEBI" id="CHEBI:15378"/>
        <dbReference type="ChEBI" id="CHEBI:30616"/>
        <dbReference type="ChEBI" id="CHEBI:33019"/>
        <dbReference type="ChEBI" id="CHEBI:58315"/>
        <dbReference type="ChEBI" id="CHEBI:78442"/>
        <dbReference type="ChEBI" id="CHEBI:78536"/>
        <dbReference type="ChEBI" id="CHEBI:456215"/>
        <dbReference type="EC" id="6.1.1.1"/>
    </reaction>
</comment>
<evidence type="ECO:0000256" key="8">
    <source>
        <dbReference type="NCBIfam" id="TIGR00234"/>
    </source>
</evidence>
<dbReference type="InterPro" id="IPR001412">
    <property type="entry name" value="aa-tRNA-synth_I_CS"/>
</dbReference>
<keyword evidence="9" id="KW-0694">RNA-binding</keyword>
<sequence length="392" mass="44423">MAAYGEKIKELLHRGVVEVIDAAHLEKRLLEERQLHVKLGVDPTSPDMHLGNAALLLKLRDFQELGHQAILIIGDFTGEIGDTSDKESERPMLSKQQVKSNMKTYVKQVKKVLHPRGLKIFYNSKWLAKMTFREIAQQANLFSLSDFIARTNIKMRIKSGSRISLREVLYPLLQGYDSVKVKADVEIGATDQRFNMLAGRAMQQHFGQEPQDIIMMNLISGTDGKKMSKSRGNTINITDEPDIMFGKVMSIPDSLILPYFIHCTRVSMQEIELYARGLASNKISPRDVKTDLAYEITKTFWGERHAAEARSWFIAVFRDKHIPEKIQEARLGGNTITDALIRIGFAVSKSEARRLIEQRGIKIDGKAALDPDIIVRPGSVIQKGKRHFMRVI</sequence>
<accession>A0A1G2FY56</accession>
<dbReference type="EMBL" id="MHNI01000012">
    <property type="protein sequence ID" value="OGZ42999.1"/>
    <property type="molecule type" value="Genomic_DNA"/>
</dbReference>
<dbReference type="PRINTS" id="PR01040">
    <property type="entry name" value="TRNASYNTHTYR"/>
</dbReference>
<dbReference type="CDD" id="cd00165">
    <property type="entry name" value="S4"/>
    <property type="match status" value="1"/>
</dbReference>
<evidence type="ECO:0000256" key="2">
    <source>
        <dbReference type="ARBA" id="ARBA00022598"/>
    </source>
</evidence>
<dbReference type="NCBIfam" id="TIGR00234">
    <property type="entry name" value="tyrS"/>
    <property type="match status" value="1"/>
</dbReference>
<dbReference type="Proteomes" id="UP000176700">
    <property type="component" value="Unassembled WGS sequence"/>
</dbReference>
<keyword evidence="4 10" id="KW-0067">ATP-binding</keyword>
<feature type="domain" description="RNA-binding S4" evidence="11">
    <location>
        <begin position="342"/>
        <end position="381"/>
    </location>
</feature>
<evidence type="ECO:0000256" key="9">
    <source>
        <dbReference type="PROSITE-ProRule" id="PRU00182"/>
    </source>
</evidence>
<proteinExistence type="inferred from homology"/>
<evidence type="ECO:0000256" key="1">
    <source>
        <dbReference type="ARBA" id="ARBA00013160"/>
    </source>
</evidence>